<dbReference type="Gene3D" id="3.30.930.10">
    <property type="entry name" value="Bira Bifunctional Protein, Domain 2"/>
    <property type="match status" value="1"/>
</dbReference>
<dbReference type="CDD" id="cd00862">
    <property type="entry name" value="ProRS_anticodon_zinc"/>
    <property type="match status" value="1"/>
</dbReference>
<dbReference type="Gene3D" id="3.40.50.800">
    <property type="entry name" value="Anticodon-binding domain"/>
    <property type="match status" value="1"/>
</dbReference>
<dbReference type="PROSITE" id="PS50862">
    <property type="entry name" value="AA_TRNA_LIGASE_II"/>
    <property type="match status" value="1"/>
</dbReference>
<feature type="domain" description="WHEP-TRS" evidence="10">
    <location>
        <begin position="910"/>
        <end position="966"/>
    </location>
</feature>
<dbReference type="SUPFAM" id="SSF50715">
    <property type="entry name" value="Ribosomal protein L25-like"/>
    <property type="match status" value="1"/>
</dbReference>
<dbReference type="InterPro" id="IPR036621">
    <property type="entry name" value="Anticodon-bd_dom_sf"/>
</dbReference>
<dbReference type="SUPFAM" id="SSF52374">
    <property type="entry name" value="Nucleotidylyl transferase"/>
    <property type="match status" value="1"/>
</dbReference>
<dbReference type="Pfam" id="PF03129">
    <property type="entry name" value="HGTP_anticodon"/>
    <property type="match status" value="1"/>
</dbReference>
<feature type="domain" description="GST C-terminal" evidence="8">
    <location>
        <begin position="76"/>
        <end position="200"/>
    </location>
</feature>
<dbReference type="NCBIfam" id="TIGR00408">
    <property type="entry name" value="proS_fam_I"/>
    <property type="match status" value="1"/>
</dbReference>
<gene>
    <name evidence="11" type="ORF">M514_13298</name>
</gene>
<dbReference type="InterPro" id="IPR045864">
    <property type="entry name" value="aa-tRNA-synth_II/BPL/LPL"/>
</dbReference>
<evidence type="ECO:0000256" key="3">
    <source>
        <dbReference type="ARBA" id="ARBA00022840"/>
    </source>
</evidence>
<dbReference type="Gene3D" id="1.10.287.10">
    <property type="entry name" value="S15/NS1, RNA-binding"/>
    <property type="match status" value="2"/>
</dbReference>
<evidence type="ECO:0000256" key="7">
    <source>
        <dbReference type="SAM" id="MobiDB-lite"/>
    </source>
</evidence>
<dbReference type="GO" id="GO:0005524">
    <property type="term" value="F:ATP binding"/>
    <property type="evidence" value="ECO:0007669"/>
    <property type="project" value="UniProtKB-KW"/>
</dbReference>
<evidence type="ECO:0000256" key="2">
    <source>
        <dbReference type="ARBA" id="ARBA00022741"/>
    </source>
</evidence>
<keyword evidence="3" id="KW-0067">ATP-binding</keyword>
<dbReference type="InterPro" id="IPR004499">
    <property type="entry name" value="Pro-tRNA-ligase_IIa_arc-type"/>
</dbReference>
<dbReference type="InterPro" id="IPR011035">
    <property type="entry name" value="Ribosomal_bL25/Gln-tRNA_synth"/>
</dbReference>
<feature type="domain" description="Aminoacyl-transfer RNA synthetases class-II family profile" evidence="9">
    <location>
        <begin position="1062"/>
        <end position="1301"/>
    </location>
</feature>
<dbReference type="GO" id="GO:0017101">
    <property type="term" value="C:aminoacyl-tRNA synthetase multienzyme complex"/>
    <property type="evidence" value="ECO:0007669"/>
    <property type="project" value="UniProtKB-ARBA"/>
</dbReference>
<dbReference type="InterPro" id="IPR020056">
    <property type="entry name" value="Rbsml_bL25/Gln-tRNA_synth_N"/>
</dbReference>
<organism evidence="11">
    <name type="scientific">Trichuris suis</name>
    <name type="common">pig whipworm</name>
    <dbReference type="NCBI Taxonomy" id="68888"/>
    <lineage>
        <taxon>Eukaryota</taxon>
        <taxon>Metazoa</taxon>
        <taxon>Ecdysozoa</taxon>
        <taxon>Nematoda</taxon>
        <taxon>Enoplea</taxon>
        <taxon>Dorylaimia</taxon>
        <taxon>Trichinellida</taxon>
        <taxon>Trichuridae</taxon>
        <taxon>Trichuris</taxon>
    </lineage>
</organism>
<dbReference type="PANTHER" id="PTHR43382:SF2">
    <property type="entry name" value="BIFUNCTIONAL GLUTAMATE_PROLINE--TRNA LIGASE"/>
    <property type="match status" value="1"/>
</dbReference>
<dbReference type="FunFam" id="3.90.800.10:FF:000001">
    <property type="entry name" value="Glutamine--tRNA ligase"/>
    <property type="match status" value="1"/>
</dbReference>
<dbReference type="FunFam" id="1.10.1160.10:FF:000001">
    <property type="entry name" value="Glutamine--tRNA ligase"/>
    <property type="match status" value="1"/>
</dbReference>
<evidence type="ECO:0000256" key="4">
    <source>
        <dbReference type="ARBA" id="ARBA00022884"/>
    </source>
</evidence>
<dbReference type="PROSITE" id="PS51185">
    <property type="entry name" value="WHEP_TRS_2"/>
    <property type="match status" value="2"/>
</dbReference>
<dbReference type="GO" id="GO:0005737">
    <property type="term" value="C:cytoplasm"/>
    <property type="evidence" value="ECO:0007669"/>
    <property type="project" value="InterPro"/>
</dbReference>
<dbReference type="InterPro" id="IPR020061">
    <property type="entry name" value="Glu_tRNA_lig_a-bdl"/>
</dbReference>
<dbReference type="SUPFAM" id="SSF55681">
    <property type="entry name" value="Class II aaRS and biotin synthetases"/>
    <property type="match status" value="1"/>
</dbReference>
<dbReference type="InterPro" id="IPR020058">
    <property type="entry name" value="Glu/Gln-tRNA-synth_Ib_cat-dom"/>
</dbReference>
<dbReference type="InterPro" id="IPR049437">
    <property type="entry name" value="tRNA-synt_1c_C2"/>
</dbReference>
<dbReference type="InterPro" id="IPR014729">
    <property type="entry name" value="Rossmann-like_a/b/a_fold"/>
</dbReference>
<dbReference type="Pfam" id="PF00749">
    <property type="entry name" value="tRNA-synt_1c"/>
    <property type="match status" value="1"/>
</dbReference>
<dbReference type="FunFam" id="3.30.110.30:FF:000001">
    <property type="entry name" value="Bifunctional glutamate/proline--tRNA ligase"/>
    <property type="match status" value="1"/>
</dbReference>
<keyword evidence="4" id="KW-0694">RNA-binding</keyword>
<evidence type="ECO:0000259" key="9">
    <source>
        <dbReference type="PROSITE" id="PS50862"/>
    </source>
</evidence>
<dbReference type="InterPro" id="IPR004046">
    <property type="entry name" value="GST_C"/>
</dbReference>
<evidence type="ECO:0000259" key="8">
    <source>
        <dbReference type="PROSITE" id="PS50405"/>
    </source>
</evidence>
<reference evidence="11" key="1">
    <citation type="journal article" date="2014" name="Nat. Genet.">
        <title>Genome and transcriptome of the porcine whipworm Trichuris suis.</title>
        <authorList>
            <person name="Jex A.R."/>
            <person name="Nejsum P."/>
            <person name="Schwarz E.M."/>
            <person name="Hu L."/>
            <person name="Young N.D."/>
            <person name="Hall R.S."/>
            <person name="Korhonen P.K."/>
            <person name="Liao S."/>
            <person name="Thamsborg S."/>
            <person name="Xia J."/>
            <person name="Xu P."/>
            <person name="Wang S."/>
            <person name="Scheerlinck J.P."/>
            <person name="Hofmann A."/>
            <person name="Sternberg P.W."/>
            <person name="Wang J."/>
            <person name="Gasser R.B."/>
        </authorList>
    </citation>
    <scope>NUCLEOTIDE SEQUENCE [LARGE SCALE GENOMIC DNA]</scope>
    <source>
        <strain evidence="11">DCEP-RM93F</strain>
    </source>
</reference>
<dbReference type="InterPro" id="IPR001412">
    <property type="entry name" value="aa-tRNA-synth_I_CS"/>
</dbReference>
<dbReference type="InterPro" id="IPR010987">
    <property type="entry name" value="Glutathione-S-Trfase_C-like"/>
</dbReference>
<evidence type="ECO:0000259" key="10">
    <source>
        <dbReference type="PROSITE" id="PS51185"/>
    </source>
</evidence>
<dbReference type="EMBL" id="KL367493">
    <property type="protein sequence ID" value="KFD69712.1"/>
    <property type="molecule type" value="Genomic_DNA"/>
</dbReference>
<dbReference type="Pfam" id="PF14497">
    <property type="entry name" value="GST_C_3"/>
    <property type="match status" value="1"/>
</dbReference>
<dbReference type="Gene3D" id="3.40.50.620">
    <property type="entry name" value="HUPs"/>
    <property type="match status" value="1"/>
</dbReference>
<dbReference type="GO" id="GO:0006433">
    <property type="term" value="P:prolyl-tRNA aminoacylation"/>
    <property type="evidence" value="ECO:0007669"/>
    <property type="project" value="InterPro"/>
</dbReference>
<dbReference type="SUPFAM" id="SSF64586">
    <property type="entry name" value="C-terminal domain of ProRS"/>
    <property type="match status" value="1"/>
</dbReference>
<dbReference type="FunFam" id="3.30.930.10:FF:000007">
    <property type="entry name" value="Bifunctional glutamate/proline--tRNA ligase"/>
    <property type="match status" value="1"/>
</dbReference>
<sequence>MVRLKPVAANGKSEALLLCSVGDPPLCRCVCYRLQYFRYNVSGSLVLAEILKPKLPLSIKWGRVTEFRWDDCVVQDDVSSARAMIVAANAVELMPDECAAFIEVDSWLELAEILKSCNNSELRNHLSSLNQRLNGRNALVGNKISLADYALWASLQSLMMKKENAFKNYTNVEQFCRSCVSDGLLQKVQEQLSRRPEQKEAEQKTVKDEGKYIDLPGAVNGKIVVRFPPEASGYLHIGHAKAAMLNQYYRDAFNGKLIMRFDDTNPAKETEEFEEVILRDLEMLQIKPDMWSRTSDYFEQILAYCELLLANGQAYVDDTDPELMKQEREQRKPSKCRDNDVEKNKRLFDEMKRGTELGLRCCVRMKMNMASDNGCLRDPTIYRCKAEEHVRTKGKYKVYPTYDFACPIVDSIEGVTHALRTTEYHDRDEQYYTILEALNLRKPYIYEYSRLNLMNTVMSKRKLTWLVTEGVVEDWSDPRLPTVRGVLRRGMTVEGLKQFIVAQGSSKAVVMMDWNKLWAFNRKARKADVIDPVAPRFISLCKENLVPLLINDAQRERKQVAKHPKNPNIGERSMLYGPKVLIEQVDANLLENGATVTLVNWGNIVITDVTRSNDGNATCVKARLDLENTNYKNTLKFTWLAEAEDAEMVPVVASHFDNVISKAQLGKNEDFKDYVCYDSRHNFEMLGEAAMRDIRKGDIVQLQRKGFFICDQPYCEKDPYTGRPFPLVLFDVPDGHEKELPTGLTSSQKKIDGPKVTNKATKKMEKRIETRKVRETIARSVCFNIALTFKDGPVGAASQVITPVSSASFTASKFVYKVTHLRADSWNADSSKEADSFLLEIYAVGNKIRGLKAQKADKKDIEPLVVELKELKERFQAVTGQSWNPNLVERLLNAGEPKGTSNKNSTGMSDGEECLLKIKALGDKIRQLKAASADKKVIEKEVDELKALKATYKTISGHEWNPGLVDAIAKKTVEVPAAHVDERPPKQDTRAPKEKKEKGDLNRPVAESQEKSDLKKQTRHALYFPIEENFPEWYSQVITKSEMIAYYDISGCYVIRPWAYFIWEQIQSWFDGQIKRLGVSNCYFPIFVSQTALEREKTHVADFSPEVAWVTKSGKSDLAEPVAIRPTSETVMYPSFARWIQSHRDLPLKINQWCNIVRWEFKHPTPFLRTREFLWQEGHTAYASKEDAVKEVYDILNLYARVYEELLAVPVIKGRKTEKEKFAGADFTTTIESYIPSTGRGIQAATSHHLGQNFSKMFEIVYEHPVTQKKEPVYQNSWGLTTRTIGVFTMIHGDNRGLVMPPRVAKFQVVIIPCGITASLAKNTAEKIYETCNELEKTFCSNNVRCMCDLRDNYSPGWKFSHWELKGVPVRLEVGPRDLAEGQVVLVRRDDSSKTVSPIGCVVDEVKRLLDAVQQSLFNRAKDEMDKFTVVVRDWKDFCARVDSRYIVLAPFCTNEDCEDQIKKDSAREESTDPGAPSMGAKSLCIPFEQPEQLSVGQKCIHPMCNRPAECYTLFGRSY</sequence>
<keyword evidence="5" id="KW-0648">Protein biosynthesis</keyword>
<dbReference type="InterPro" id="IPR000924">
    <property type="entry name" value="Glu/Gln-tRNA-synth"/>
</dbReference>
<dbReference type="InterPro" id="IPR017449">
    <property type="entry name" value="Pro-tRNA_synth_II"/>
</dbReference>
<dbReference type="PROSITE" id="PS00178">
    <property type="entry name" value="AA_TRNA_LIGASE_I"/>
    <property type="match status" value="1"/>
</dbReference>
<dbReference type="Pfam" id="PF03950">
    <property type="entry name" value="tRNA-synt_1c_C"/>
    <property type="match status" value="1"/>
</dbReference>
<dbReference type="InterPro" id="IPR016061">
    <property type="entry name" value="Pro-tRNA_ligase_II_C"/>
</dbReference>
<dbReference type="PRINTS" id="PR00987">
    <property type="entry name" value="TRNASYNTHGLU"/>
</dbReference>
<dbReference type="HAMAP" id="MF_01571">
    <property type="entry name" value="Pro_tRNA_synth_type3"/>
    <property type="match status" value="1"/>
</dbReference>
<dbReference type="InterPro" id="IPR036282">
    <property type="entry name" value="Glutathione-S-Trfase_C_sf"/>
</dbReference>
<feature type="compositionally biased region" description="Basic and acidic residues" evidence="7">
    <location>
        <begin position="976"/>
        <end position="1001"/>
    </location>
</feature>
<protein>
    <submittedName>
        <fullName evidence="11">Uncharacterized protein</fullName>
    </submittedName>
</protein>
<dbReference type="GO" id="GO:0003723">
    <property type="term" value="F:RNA binding"/>
    <property type="evidence" value="ECO:0007669"/>
    <property type="project" value="UniProtKB-KW"/>
</dbReference>
<name>A0A085NJR6_9BILA</name>
<dbReference type="GO" id="GO:0006424">
    <property type="term" value="P:glutamyl-tRNA aminoacylation"/>
    <property type="evidence" value="ECO:0007669"/>
    <property type="project" value="InterPro"/>
</dbReference>
<dbReference type="InterPro" id="IPR033721">
    <property type="entry name" value="ProRS_core_arch_euk"/>
</dbReference>
<dbReference type="Gene3D" id="1.20.1050.130">
    <property type="match status" value="1"/>
</dbReference>
<dbReference type="Pfam" id="PF00587">
    <property type="entry name" value="tRNA-synt_2b"/>
    <property type="match status" value="1"/>
</dbReference>
<dbReference type="SUPFAM" id="SSF52954">
    <property type="entry name" value="Class II aaRS ABD-related"/>
    <property type="match status" value="1"/>
</dbReference>
<dbReference type="Pfam" id="PF00458">
    <property type="entry name" value="WHEP-TRS"/>
    <property type="match status" value="2"/>
</dbReference>
<dbReference type="SMART" id="SM00991">
    <property type="entry name" value="WHEP-TRS"/>
    <property type="match status" value="2"/>
</dbReference>
<evidence type="ECO:0000256" key="6">
    <source>
        <dbReference type="ARBA" id="ARBA00023146"/>
    </source>
</evidence>
<dbReference type="NCBIfam" id="TIGR00463">
    <property type="entry name" value="gltX_arch"/>
    <property type="match status" value="1"/>
</dbReference>
<dbReference type="InterPro" id="IPR006195">
    <property type="entry name" value="aa-tRNA-synth_II"/>
</dbReference>
<dbReference type="Pfam" id="PF09180">
    <property type="entry name" value="ProRS-C_1"/>
    <property type="match status" value="1"/>
</dbReference>
<dbReference type="CDD" id="cd00778">
    <property type="entry name" value="ProRS_core_arch_euk"/>
    <property type="match status" value="1"/>
</dbReference>
<dbReference type="Gene3D" id="3.90.800.10">
    <property type="entry name" value="Glutamyl-tRNA Synthetase, Domain 3"/>
    <property type="match status" value="1"/>
</dbReference>
<dbReference type="SUPFAM" id="SSF47616">
    <property type="entry name" value="GST C-terminal domain-like"/>
    <property type="match status" value="1"/>
</dbReference>
<evidence type="ECO:0000256" key="5">
    <source>
        <dbReference type="ARBA" id="ARBA00022917"/>
    </source>
</evidence>
<keyword evidence="6" id="KW-0030">Aminoacyl-tRNA synthetase</keyword>
<dbReference type="Gene3D" id="2.40.240.10">
    <property type="entry name" value="Ribosomal Protein L25, Chain P"/>
    <property type="match status" value="1"/>
</dbReference>
<dbReference type="Gene3D" id="1.10.1160.10">
    <property type="entry name" value="Glutamyl-trna Synthetase, Domain 2"/>
    <property type="match status" value="1"/>
</dbReference>
<dbReference type="InterPro" id="IPR002314">
    <property type="entry name" value="aa-tRNA-synt_IIb"/>
</dbReference>
<dbReference type="FunFam" id="3.40.50.800:FF:000005">
    <property type="entry name" value="bifunctional glutamate/proline--tRNA ligase"/>
    <property type="match status" value="1"/>
</dbReference>
<dbReference type="InterPro" id="IPR004526">
    <property type="entry name" value="Glu-tRNA-synth_arc/euk"/>
</dbReference>
<dbReference type="FunFam" id="3.40.50.620:FF:000070">
    <property type="entry name" value="Bifunctional glutamate/proline--tRNA ligase"/>
    <property type="match status" value="1"/>
</dbReference>
<keyword evidence="2" id="KW-0547">Nucleotide-binding</keyword>
<dbReference type="InterPro" id="IPR000738">
    <property type="entry name" value="WHEP-TRS_dom"/>
</dbReference>
<dbReference type="Proteomes" id="UP000030758">
    <property type="component" value="Unassembled WGS sequence"/>
</dbReference>
<evidence type="ECO:0000313" key="11">
    <source>
        <dbReference type="EMBL" id="KFD69712.1"/>
    </source>
</evidence>
<feature type="region of interest" description="Disordered" evidence="7">
    <location>
        <begin position="976"/>
        <end position="1014"/>
    </location>
</feature>
<proteinExistence type="inferred from homology"/>
<evidence type="ECO:0000256" key="1">
    <source>
        <dbReference type="ARBA" id="ARBA00022598"/>
    </source>
</evidence>
<dbReference type="InterPro" id="IPR009068">
    <property type="entry name" value="uS15_NS1_RNA-bd_sf"/>
</dbReference>
<keyword evidence="1" id="KW-0436">Ligase</keyword>
<dbReference type="PANTHER" id="PTHR43382">
    <property type="entry name" value="PROLYL-TRNA SYNTHETASE"/>
    <property type="match status" value="1"/>
</dbReference>
<feature type="domain" description="WHEP-TRS" evidence="10">
    <location>
        <begin position="833"/>
        <end position="889"/>
    </location>
</feature>
<dbReference type="InterPro" id="IPR004154">
    <property type="entry name" value="Anticodon-bd"/>
</dbReference>
<accession>A0A085NJR6</accession>
<dbReference type="InterPro" id="IPR020059">
    <property type="entry name" value="Glu/Gln-tRNA-synth_Ib_codon-bd"/>
</dbReference>
<dbReference type="GO" id="GO:0004818">
    <property type="term" value="F:glutamate-tRNA ligase activity"/>
    <property type="evidence" value="ECO:0007669"/>
    <property type="project" value="InterPro"/>
</dbReference>
<dbReference type="Pfam" id="PF20974">
    <property type="entry name" value="tRNA-synt_1c_C2"/>
    <property type="match status" value="1"/>
</dbReference>
<dbReference type="GO" id="GO:0004827">
    <property type="term" value="F:proline-tRNA ligase activity"/>
    <property type="evidence" value="ECO:0007669"/>
    <property type="project" value="InterPro"/>
</dbReference>
<dbReference type="SUPFAM" id="SSF47060">
    <property type="entry name" value="S15/NS1 RNA-binding domain"/>
    <property type="match status" value="2"/>
</dbReference>
<dbReference type="PROSITE" id="PS50405">
    <property type="entry name" value="GST_CTER"/>
    <property type="match status" value="1"/>
</dbReference>
<dbReference type="SMART" id="SM00946">
    <property type="entry name" value="ProRS-C_1"/>
    <property type="match status" value="1"/>
</dbReference>
<dbReference type="Gene3D" id="3.30.110.30">
    <property type="entry name" value="C-terminal domain of ProRS"/>
    <property type="match status" value="1"/>
</dbReference>